<dbReference type="PROSITE" id="PS00365">
    <property type="entry name" value="NIR_SIR"/>
    <property type="match status" value="1"/>
</dbReference>
<evidence type="ECO:0000313" key="11">
    <source>
        <dbReference type="Proteomes" id="UP000245629"/>
    </source>
</evidence>
<feature type="domain" description="Nitrite/sulphite reductase 4Fe-4S" evidence="8">
    <location>
        <begin position="104"/>
        <end position="244"/>
    </location>
</feature>
<evidence type="ECO:0000256" key="3">
    <source>
        <dbReference type="ARBA" id="ARBA00022723"/>
    </source>
</evidence>
<keyword evidence="5" id="KW-0408">Iron</keyword>
<dbReference type="Pfam" id="PF01077">
    <property type="entry name" value="NIR_SIR"/>
    <property type="match status" value="1"/>
</dbReference>
<feature type="region of interest" description="Disordered" evidence="7">
    <location>
        <begin position="1"/>
        <end position="23"/>
    </location>
</feature>
<dbReference type="Gene3D" id="3.90.480.10">
    <property type="entry name" value="Sulfite Reductase Hemoprotein,Domain 2"/>
    <property type="match status" value="1"/>
</dbReference>
<sequence>MTSPRTTPRSAPRSAPRRRGSCPGVLAPMAVGDGFLVRVRVPAGVLPADKARAIAELGGRYGSGLIDLSQRANLQLRGVAETDLPALTEGLRMLGYVSADAASEGVRNVMASPAAGLDGTEVLDVRPYVLALDDRLAADRDLHRLPAKFGWLVCGGGRLPLAGSRTDVRFDAVATEFGPCFRVALGGTLTDAVPLGLCRPADLVEVAAALGRAFLALRAELPEPPRRMAGLVAAVGAEKIAAALPMRLLPLPAGEGVAGPAAFPDPGAADDRWLPAAFPFGRLTCATLAALAELAEELRLTPWRGVLLVRPRAGAAEAARRLGAILDPADPRLKVTACSGITGCDVGTTDTHADGVAIAERAGLLLAAARMVHVSGCAKGCAHPGVADVTLTAREGVYDLALAAAPGAPPRLAGLSPADAVAAVADLTIEEVLSGA</sequence>
<reference evidence="11" key="1">
    <citation type="submission" date="2018-05" db="EMBL/GenBank/DDBJ databases">
        <title>Azospirillum thermophila sp. nov., a novel isolated from hot spring.</title>
        <authorList>
            <person name="Zhao Z."/>
        </authorList>
    </citation>
    <scope>NUCLEOTIDE SEQUENCE [LARGE SCALE GENOMIC DNA]</scope>
    <source>
        <strain evidence="11">CFH 70021</strain>
    </source>
</reference>
<evidence type="ECO:0000259" key="8">
    <source>
        <dbReference type="Pfam" id="PF01077"/>
    </source>
</evidence>
<keyword evidence="11" id="KW-1185">Reference proteome</keyword>
<evidence type="ECO:0000256" key="5">
    <source>
        <dbReference type="ARBA" id="ARBA00023004"/>
    </source>
</evidence>
<dbReference type="Gene3D" id="3.30.413.10">
    <property type="entry name" value="Sulfite Reductase Hemoprotein, domain 1"/>
    <property type="match status" value="2"/>
</dbReference>
<dbReference type="Pfam" id="PF03460">
    <property type="entry name" value="NIR_SIR_ferr"/>
    <property type="match status" value="1"/>
</dbReference>
<keyword evidence="1" id="KW-0004">4Fe-4S</keyword>
<feature type="compositionally biased region" description="Low complexity" evidence="7">
    <location>
        <begin position="1"/>
        <end position="14"/>
    </location>
</feature>
<dbReference type="GO" id="GO:0020037">
    <property type="term" value="F:heme binding"/>
    <property type="evidence" value="ECO:0007669"/>
    <property type="project" value="InterPro"/>
</dbReference>
<gene>
    <name evidence="10" type="primary">cobG</name>
    <name evidence="10" type="ORF">DEW08_00445</name>
</gene>
<dbReference type="InterPro" id="IPR006066">
    <property type="entry name" value="NO2/SO3_Rdtase_FeS/sirohaem_BS"/>
</dbReference>
<dbReference type="Proteomes" id="UP000245629">
    <property type="component" value="Chromosome 1"/>
</dbReference>
<dbReference type="InterPro" id="IPR051329">
    <property type="entry name" value="NIR_SIR_4Fe-4S"/>
</dbReference>
<dbReference type="GO" id="GO:0051539">
    <property type="term" value="F:4 iron, 4 sulfur cluster binding"/>
    <property type="evidence" value="ECO:0007669"/>
    <property type="project" value="UniProtKB-KW"/>
</dbReference>
<feature type="domain" description="Nitrite/Sulfite reductase ferredoxin-like" evidence="9">
    <location>
        <begin position="29"/>
        <end position="92"/>
    </location>
</feature>
<dbReference type="AlphaFoldDB" id="A0A2S2CKA4"/>
<evidence type="ECO:0000256" key="7">
    <source>
        <dbReference type="SAM" id="MobiDB-lite"/>
    </source>
</evidence>
<accession>A0A2S2CKA4</accession>
<dbReference type="OrthoDB" id="7459360at2"/>
<dbReference type="EMBL" id="CP029352">
    <property type="protein sequence ID" value="AWK84859.1"/>
    <property type="molecule type" value="Genomic_DNA"/>
</dbReference>
<evidence type="ECO:0000256" key="4">
    <source>
        <dbReference type="ARBA" id="ARBA00023002"/>
    </source>
</evidence>
<dbReference type="NCBIfam" id="TIGR02435">
    <property type="entry name" value="CobG"/>
    <property type="match status" value="1"/>
</dbReference>
<evidence type="ECO:0000313" key="10">
    <source>
        <dbReference type="EMBL" id="AWK84859.1"/>
    </source>
</evidence>
<keyword evidence="6" id="KW-0411">Iron-sulfur</keyword>
<dbReference type="InterPro" id="IPR036136">
    <property type="entry name" value="Nit/Sulf_reduc_fer-like_dom_sf"/>
</dbReference>
<dbReference type="PANTHER" id="PTHR32439:SF9">
    <property type="entry name" value="BLR3264 PROTEIN"/>
    <property type="match status" value="1"/>
</dbReference>
<keyword evidence="3" id="KW-0479">Metal-binding</keyword>
<dbReference type="GO" id="GO:0046872">
    <property type="term" value="F:metal ion binding"/>
    <property type="evidence" value="ECO:0007669"/>
    <property type="project" value="UniProtKB-KW"/>
</dbReference>
<dbReference type="InterPro" id="IPR005117">
    <property type="entry name" value="NiRdtase/SiRdtase_haem-b_fer"/>
</dbReference>
<dbReference type="PANTHER" id="PTHR32439">
    <property type="entry name" value="FERREDOXIN--NITRITE REDUCTASE, CHLOROPLASTIC"/>
    <property type="match status" value="1"/>
</dbReference>
<dbReference type="KEGG" id="azz:DEW08_00445"/>
<dbReference type="InterPro" id="IPR045854">
    <property type="entry name" value="NO2/SO3_Rdtase_4Fe4S_sf"/>
</dbReference>
<dbReference type="GO" id="GO:0016491">
    <property type="term" value="F:oxidoreductase activity"/>
    <property type="evidence" value="ECO:0007669"/>
    <property type="project" value="UniProtKB-KW"/>
</dbReference>
<evidence type="ECO:0000256" key="6">
    <source>
        <dbReference type="ARBA" id="ARBA00023014"/>
    </source>
</evidence>
<protein>
    <submittedName>
        <fullName evidence="10">Precorrin-3B synthase</fullName>
    </submittedName>
</protein>
<dbReference type="InterPro" id="IPR012798">
    <property type="entry name" value="Cbl_synth_CobG-like"/>
</dbReference>
<evidence type="ECO:0000259" key="9">
    <source>
        <dbReference type="Pfam" id="PF03460"/>
    </source>
</evidence>
<organism evidence="10 11">
    <name type="scientific">Azospirillum thermophilum</name>
    <dbReference type="NCBI Taxonomy" id="2202148"/>
    <lineage>
        <taxon>Bacteria</taxon>
        <taxon>Pseudomonadati</taxon>
        <taxon>Pseudomonadota</taxon>
        <taxon>Alphaproteobacteria</taxon>
        <taxon>Rhodospirillales</taxon>
        <taxon>Azospirillaceae</taxon>
        <taxon>Azospirillum</taxon>
    </lineage>
</organism>
<proteinExistence type="predicted"/>
<keyword evidence="4" id="KW-0560">Oxidoreductase</keyword>
<dbReference type="SUPFAM" id="SSF56014">
    <property type="entry name" value="Nitrite and sulphite reductase 4Fe-4S domain-like"/>
    <property type="match status" value="2"/>
</dbReference>
<evidence type="ECO:0000256" key="1">
    <source>
        <dbReference type="ARBA" id="ARBA00022485"/>
    </source>
</evidence>
<evidence type="ECO:0000256" key="2">
    <source>
        <dbReference type="ARBA" id="ARBA00022617"/>
    </source>
</evidence>
<name>A0A2S2CKA4_9PROT</name>
<keyword evidence="2" id="KW-0349">Heme</keyword>
<dbReference type="SUPFAM" id="SSF55124">
    <property type="entry name" value="Nitrite/Sulfite reductase N-terminal domain-like"/>
    <property type="match status" value="2"/>
</dbReference>
<dbReference type="InterPro" id="IPR006067">
    <property type="entry name" value="NO2/SO3_Rdtase_4Fe4S_dom"/>
</dbReference>